<keyword evidence="8" id="KW-0503">Monooxygenase</keyword>
<dbReference type="Proteomes" id="UP000070501">
    <property type="component" value="Unassembled WGS sequence"/>
</dbReference>
<dbReference type="InterPro" id="IPR036188">
    <property type="entry name" value="FAD/NAD-bd_sf"/>
</dbReference>
<dbReference type="Gene3D" id="3.50.50.60">
    <property type="entry name" value="FAD/NAD(P)-binding domain"/>
    <property type="match status" value="1"/>
</dbReference>
<keyword evidence="3" id="KW-0274">FAD</keyword>
<sequence length="406" mass="45068">MTQVIIAGAGPCGLLLALLLAKDRIEVTVLDGADKLDDQPRACYYAAPATVEFERAGVLDQIKSEGIMPRSVCWRTSDGTRVTGMHNTTTPESSPLRLVSLTLGRVVEILAERAAAAGVSIRMQHLVTGLGQDEGKAWVEVKIGPDGKELLLEADYIIGCDGANSQVRRSLFGAEFPGSTWEKQIIATNVYYPFEKFGYEDANFIVHPENWYMAAKIAADGLWRVTYGDVPNLTKAEYEQRLPMRYKEILPGSPEPTQYKVINVGPYKMHQRIAEKMRVGRVLLAGDAAHLCNPFGGLGLTGGIADIGGLYDCLRGIHLKVADESILDKYDEKRREKYSTLIDPMSTSNFKRLWEKSPEETIATDPFFEVARKAEQDKEFSRTLLKDQLSIQHDFTQYYQGAPIAA</sequence>
<feature type="signal peptide" evidence="6">
    <location>
        <begin position="1"/>
        <end position="17"/>
    </location>
</feature>
<dbReference type="GO" id="GO:0071949">
    <property type="term" value="F:FAD binding"/>
    <property type="evidence" value="ECO:0007669"/>
    <property type="project" value="InterPro"/>
</dbReference>
<feature type="domain" description="FAD-binding" evidence="7">
    <location>
        <begin position="2"/>
        <end position="337"/>
    </location>
</feature>
<dbReference type="PANTHER" id="PTHR43476">
    <property type="entry name" value="3-(3-HYDROXY-PHENYL)PROPIONATE/3-HYDROXYCINNAMIC ACID HYDROXYLASE"/>
    <property type="match status" value="1"/>
</dbReference>
<evidence type="ECO:0000256" key="6">
    <source>
        <dbReference type="SAM" id="SignalP"/>
    </source>
</evidence>
<dbReference type="PANTHER" id="PTHR43476:SF4">
    <property type="entry name" value="BLR0106 PROTEIN"/>
    <property type="match status" value="1"/>
</dbReference>
<dbReference type="Pfam" id="PF01494">
    <property type="entry name" value="FAD_binding_3"/>
    <property type="match status" value="1"/>
</dbReference>
<proteinExistence type="predicted"/>
<organism evidence="8 9">
    <name type="scientific">Microdochium bolleyi</name>
    <dbReference type="NCBI Taxonomy" id="196109"/>
    <lineage>
        <taxon>Eukaryota</taxon>
        <taxon>Fungi</taxon>
        <taxon>Dikarya</taxon>
        <taxon>Ascomycota</taxon>
        <taxon>Pezizomycotina</taxon>
        <taxon>Sordariomycetes</taxon>
        <taxon>Xylariomycetidae</taxon>
        <taxon>Xylariales</taxon>
        <taxon>Microdochiaceae</taxon>
        <taxon>Microdochium</taxon>
    </lineage>
</organism>
<evidence type="ECO:0000256" key="2">
    <source>
        <dbReference type="ARBA" id="ARBA00022630"/>
    </source>
</evidence>
<keyword evidence="4" id="KW-0560">Oxidoreductase</keyword>
<evidence type="ECO:0000256" key="1">
    <source>
        <dbReference type="ARBA" id="ARBA00005179"/>
    </source>
</evidence>
<evidence type="ECO:0000313" key="8">
    <source>
        <dbReference type="EMBL" id="KXJ87814.1"/>
    </source>
</evidence>
<keyword evidence="9" id="KW-1185">Reference proteome</keyword>
<dbReference type="InterPro" id="IPR002938">
    <property type="entry name" value="FAD-bd"/>
</dbReference>
<keyword evidence="5" id="KW-0520">NAD</keyword>
<dbReference type="InParanoid" id="A0A136IS67"/>
<evidence type="ECO:0000256" key="5">
    <source>
        <dbReference type="ARBA" id="ARBA00023027"/>
    </source>
</evidence>
<evidence type="ECO:0000259" key="7">
    <source>
        <dbReference type="Pfam" id="PF01494"/>
    </source>
</evidence>
<dbReference type="GO" id="GO:0004497">
    <property type="term" value="F:monooxygenase activity"/>
    <property type="evidence" value="ECO:0007669"/>
    <property type="project" value="UniProtKB-KW"/>
</dbReference>
<gene>
    <name evidence="8" type="ORF">Micbo1qcDRAFT_215707</name>
</gene>
<dbReference type="InterPro" id="IPR050631">
    <property type="entry name" value="PheA/TfdB_FAD_monoxygenase"/>
</dbReference>
<dbReference type="STRING" id="196109.A0A136IS67"/>
<keyword evidence="2" id="KW-0285">Flavoprotein</keyword>
<evidence type="ECO:0000313" key="9">
    <source>
        <dbReference type="Proteomes" id="UP000070501"/>
    </source>
</evidence>
<keyword evidence="6" id="KW-0732">Signal</keyword>
<dbReference type="AlphaFoldDB" id="A0A136IS67"/>
<feature type="chain" id="PRO_5007293068" evidence="6">
    <location>
        <begin position="18"/>
        <end position="406"/>
    </location>
</feature>
<dbReference type="Gene3D" id="3.30.70.2450">
    <property type="match status" value="1"/>
</dbReference>
<accession>A0A136IS67</accession>
<evidence type="ECO:0000256" key="4">
    <source>
        <dbReference type="ARBA" id="ARBA00023002"/>
    </source>
</evidence>
<dbReference type="SUPFAM" id="SSF51905">
    <property type="entry name" value="FAD/NAD(P)-binding domain"/>
    <property type="match status" value="1"/>
</dbReference>
<name>A0A136IS67_9PEZI</name>
<reference evidence="9" key="1">
    <citation type="submission" date="2016-02" db="EMBL/GenBank/DDBJ databases">
        <title>Draft genome sequence of Microdochium bolleyi, a fungal endophyte of beachgrass.</title>
        <authorList>
            <consortium name="DOE Joint Genome Institute"/>
            <person name="David A.S."/>
            <person name="May G."/>
            <person name="Haridas S."/>
            <person name="Lim J."/>
            <person name="Wang M."/>
            <person name="Labutti K."/>
            <person name="Lipzen A."/>
            <person name="Barry K."/>
            <person name="Grigoriev I.V."/>
        </authorList>
    </citation>
    <scope>NUCLEOTIDE SEQUENCE [LARGE SCALE GENOMIC DNA]</scope>
    <source>
        <strain evidence="9">J235TASD1</strain>
    </source>
</reference>
<evidence type="ECO:0000256" key="3">
    <source>
        <dbReference type="ARBA" id="ARBA00022827"/>
    </source>
</evidence>
<protein>
    <submittedName>
        <fullName evidence="8">Putative monooxygenase</fullName>
    </submittedName>
</protein>
<comment type="pathway">
    <text evidence="1">Secondary metabolite biosynthesis.</text>
</comment>
<dbReference type="PRINTS" id="PR00420">
    <property type="entry name" value="RNGMNOXGNASE"/>
</dbReference>
<dbReference type="EMBL" id="KQ964261">
    <property type="protein sequence ID" value="KXJ87814.1"/>
    <property type="molecule type" value="Genomic_DNA"/>
</dbReference>
<dbReference type="OrthoDB" id="10016252at2759"/>